<dbReference type="AlphaFoldDB" id="A0A2Z2MG40"/>
<keyword evidence="2" id="KW-1185">Reference proteome</keyword>
<protein>
    <submittedName>
        <fullName evidence="1">Uncharacterized protein</fullName>
    </submittedName>
</protein>
<gene>
    <name evidence="1" type="ORF">A3L09_02390</name>
</gene>
<proteinExistence type="predicted"/>
<reference evidence="1 2" key="1">
    <citation type="submission" date="2016-03" db="EMBL/GenBank/DDBJ databases">
        <title>Complete genome sequence of Thermococcus profundus strain DT5432.</title>
        <authorList>
            <person name="Oger P.M."/>
        </authorList>
    </citation>
    <scope>NUCLEOTIDE SEQUENCE [LARGE SCALE GENOMIC DNA]</scope>
    <source>
        <strain evidence="1 2">DT 5432</strain>
    </source>
</reference>
<dbReference type="KEGG" id="tprf:A3L09_02390"/>
<dbReference type="OrthoDB" id="91317at2157"/>
<evidence type="ECO:0000313" key="2">
    <source>
        <dbReference type="Proteomes" id="UP000250179"/>
    </source>
</evidence>
<dbReference type="EMBL" id="CP014862">
    <property type="protein sequence ID" value="ASJ03695.1"/>
    <property type="molecule type" value="Genomic_DNA"/>
</dbReference>
<organism evidence="1 2">
    <name type="scientific">Thermococcus profundus</name>
    <dbReference type="NCBI Taxonomy" id="49899"/>
    <lineage>
        <taxon>Archaea</taxon>
        <taxon>Methanobacteriati</taxon>
        <taxon>Methanobacteriota</taxon>
        <taxon>Thermococci</taxon>
        <taxon>Thermococcales</taxon>
        <taxon>Thermococcaceae</taxon>
        <taxon>Thermococcus</taxon>
    </lineage>
</organism>
<evidence type="ECO:0000313" key="1">
    <source>
        <dbReference type="EMBL" id="ASJ03695.1"/>
    </source>
</evidence>
<accession>A0A2Z2MG40</accession>
<name>A0A2Z2MG40_THEPR</name>
<sequence length="185" mass="21067">MNPLEFCVKSLSYPLGMVLEGLSQGKGDVVEVRNGRITLPEVPFAAKCYLTAKAIYMSLDPVDAKRVSDDLQGINDFAERILSSKLGPLVEEYFKRGHELIKRRETVGIDWLEYERRKEKVKPYFEALLTGKEPEGLENLTVDECLLISYLARERKLKERVNAVLGKHNSGFRKAVVEYFKALRG</sequence>
<dbReference type="Proteomes" id="UP000250179">
    <property type="component" value="Chromosome"/>
</dbReference>